<reference evidence="2 3" key="1">
    <citation type="submission" date="2015-04" db="EMBL/GenBank/DDBJ databases">
        <title>Comparative genomics of rhizobia nodulating Arachis hypogaea in China.</title>
        <authorList>
            <person name="Li Y."/>
        </authorList>
    </citation>
    <scope>NUCLEOTIDE SEQUENCE [LARGE SCALE GENOMIC DNA]</scope>
    <source>
        <strain evidence="2 3">CCBAU 51787</strain>
    </source>
</reference>
<dbReference type="EMBL" id="LBJM01000010">
    <property type="protein sequence ID" value="RXH41933.1"/>
    <property type="molecule type" value="Genomic_DNA"/>
</dbReference>
<sequence length="133" mass="14926">MRFFFAIEEYRPTASRRFQINCVAIHFQTFLSILDLSLQLVAGCVVQKHFARSTLCNTAIPLKFQGAEIKVKEEASAKRIQLVPEIFRAVEQIGAAATAFCRASRAQGIMPRKRSAHKHTGRNAALRDDLHGN</sequence>
<evidence type="ECO:0000313" key="3">
    <source>
        <dbReference type="Proteomes" id="UP000290565"/>
    </source>
</evidence>
<gene>
    <name evidence="2" type="ORF">XH94_04590</name>
</gene>
<dbReference type="AlphaFoldDB" id="A0A4Q0SPU5"/>
<feature type="compositionally biased region" description="Basic residues" evidence="1">
    <location>
        <begin position="111"/>
        <end position="121"/>
    </location>
</feature>
<protein>
    <submittedName>
        <fullName evidence="2">Uncharacterized protein</fullName>
    </submittedName>
</protein>
<accession>A0A4Q0SPU5</accession>
<organism evidence="2 3">
    <name type="scientific">Bradyrhizobium zhanjiangense</name>
    <dbReference type="NCBI Taxonomy" id="1325107"/>
    <lineage>
        <taxon>Bacteria</taxon>
        <taxon>Pseudomonadati</taxon>
        <taxon>Pseudomonadota</taxon>
        <taxon>Alphaproteobacteria</taxon>
        <taxon>Hyphomicrobiales</taxon>
        <taxon>Nitrobacteraceae</taxon>
        <taxon>Bradyrhizobium</taxon>
    </lineage>
</organism>
<dbReference type="RefSeq" id="WP_128935692.1">
    <property type="nucleotide sequence ID" value="NZ_CP022221.1"/>
</dbReference>
<feature type="region of interest" description="Disordered" evidence="1">
    <location>
        <begin position="111"/>
        <end position="133"/>
    </location>
</feature>
<dbReference type="Proteomes" id="UP000290565">
    <property type="component" value="Unassembled WGS sequence"/>
</dbReference>
<comment type="caution">
    <text evidence="2">The sequence shown here is derived from an EMBL/GenBank/DDBJ whole genome shotgun (WGS) entry which is preliminary data.</text>
</comment>
<evidence type="ECO:0000313" key="2">
    <source>
        <dbReference type="EMBL" id="RXH41933.1"/>
    </source>
</evidence>
<evidence type="ECO:0000256" key="1">
    <source>
        <dbReference type="SAM" id="MobiDB-lite"/>
    </source>
</evidence>
<proteinExistence type="predicted"/>
<name>A0A4Q0SPU5_9BRAD</name>